<dbReference type="Gene3D" id="2.40.50.100">
    <property type="match status" value="1"/>
</dbReference>
<dbReference type="EMBL" id="CXSU01000012">
    <property type="protein sequence ID" value="CTQ51258.1"/>
    <property type="molecule type" value="Genomic_DNA"/>
</dbReference>
<dbReference type="PANTHER" id="PTHR30469">
    <property type="entry name" value="MULTIDRUG RESISTANCE PROTEIN MDTA"/>
    <property type="match status" value="1"/>
</dbReference>
<evidence type="ECO:0000313" key="3">
    <source>
        <dbReference type="EMBL" id="CTQ51258.1"/>
    </source>
</evidence>
<dbReference type="GO" id="GO:1990281">
    <property type="term" value="C:efflux pump complex"/>
    <property type="evidence" value="ECO:0007669"/>
    <property type="project" value="TreeGrafter"/>
</dbReference>
<reference evidence="3 4" key="1">
    <citation type="submission" date="2015-07" db="EMBL/GenBank/DDBJ databases">
        <authorList>
            <person name="Noorani M."/>
        </authorList>
    </citation>
    <scope>NUCLEOTIDE SEQUENCE [LARGE SCALE GENOMIC DNA]</scope>
    <source>
        <strain evidence="3 4">CECT 7802</strain>
    </source>
</reference>
<protein>
    <submittedName>
        <fullName evidence="3">Putative efflux pump membrane fusion protein</fullName>
    </submittedName>
</protein>
<evidence type="ECO:0000256" key="2">
    <source>
        <dbReference type="SAM" id="SignalP"/>
    </source>
</evidence>
<sequence>MSRRNTFAAMFVIAISWSSLTAVAQSDVTPSGDPVAPRAVRLIAPLDASEANSRRFFGRIAARETVSLSFEVGGRLVDFPILEGSAVPKGSTLARLDQEPFVRAQERAVLALEQAERDAERAGTLAASNVTSEVRAQDARTARDLADVALRDAREAVVDAVLTAPFDGIVAARIAETFSNVEPGQPILRLHDMSQVRVEIEVPERVLLNVGDPEAISFSGTLPNKVSVDLKLVEFEAQTGRVGQSFRVALAIPDAAASGLIPGSTMTVVAQLPQTDSGAILPQSAILAEAGGGFEVMVFRPGEGTTGTIERRAVRVFAPRGKAFEVEGLKPGERIVAAGGHLLRDGETVRIYDGLTVEEP</sequence>
<dbReference type="RefSeq" id="WP_187298163.1">
    <property type="nucleotide sequence ID" value="NZ_CXSU01000012.1"/>
</dbReference>
<dbReference type="AlphaFoldDB" id="A0A0M6YLL9"/>
<dbReference type="NCBIfam" id="TIGR01730">
    <property type="entry name" value="RND_mfp"/>
    <property type="match status" value="1"/>
</dbReference>
<dbReference type="Gene3D" id="2.40.30.170">
    <property type="match status" value="1"/>
</dbReference>
<proteinExistence type="inferred from homology"/>
<feature type="signal peptide" evidence="2">
    <location>
        <begin position="1"/>
        <end position="24"/>
    </location>
</feature>
<accession>A0A0M6YLL9</accession>
<keyword evidence="4" id="KW-1185">Reference proteome</keyword>
<gene>
    <name evidence="3" type="ORF">JDO7802_03297</name>
</gene>
<dbReference type="PANTHER" id="PTHR30469:SF15">
    <property type="entry name" value="HLYD FAMILY OF SECRETION PROTEINS"/>
    <property type="match status" value="1"/>
</dbReference>
<keyword evidence="2" id="KW-0732">Signal</keyword>
<feature type="chain" id="PRO_5005808176" evidence="2">
    <location>
        <begin position="25"/>
        <end position="360"/>
    </location>
</feature>
<dbReference type="STRING" id="420998.JDO7802_03297"/>
<dbReference type="Proteomes" id="UP000049222">
    <property type="component" value="Unassembled WGS sequence"/>
</dbReference>
<evidence type="ECO:0000256" key="1">
    <source>
        <dbReference type="ARBA" id="ARBA00009477"/>
    </source>
</evidence>
<dbReference type="InterPro" id="IPR006143">
    <property type="entry name" value="RND_pump_MFP"/>
</dbReference>
<dbReference type="Gene3D" id="1.10.287.470">
    <property type="entry name" value="Helix hairpin bin"/>
    <property type="match status" value="1"/>
</dbReference>
<name>A0A0M6YLL9_9RHOB</name>
<dbReference type="GO" id="GO:0015562">
    <property type="term" value="F:efflux transmembrane transporter activity"/>
    <property type="evidence" value="ECO:0007669"/>
    <property type="project" value="TreeGrafter"/>
</dbReference>
<evidence type="ECO:0000313" key="4">
    <source>
        <dbReference type="Proteomes" id="UP000049222"/>
    </source>
</evidence>
<dbReference type="SUPFAM" id="SSF111369">
    <property type="entry name" value="HlyD-like secretion proteins"/>
    <property type="match status" value="1"/>
</dbReference>
<organism evidence="3 4">
    <name type="scientific">Jannaschia donghaensis</name>
    <dbReference type="NCBI Taxonomy" id="420998"/>
    <lineage>
        <taxon>Bacteria</taxon>
        <taxon>Pseudomonadati</taxon>
        <taxon>Pseudomonadota</taxon>
        <taxon>Alphaproteobacteria</taxon>
        <taxon>Rhodobacterales</taxon>
        <taxon>Roseobacteraceae</taxon>
        <taxon>Jannaschia</taxon>
    </lineage>
</organism>
<comment type="similarity">
    <text evidence="1">Belongs to the membrane fusion protein (MFP) (TC 8.A.1) family.</text>
</comment>
<dbReference type="Gene3D" id="2.40.420.20">
    <property type="match status" value="1"/>
</dbReference>